<comment type="caution">
    <text evidence="12">The sequence shown here is derived from an EMBL/GenBank/DDBJ whole genome shotgun (WGS) entry which is preliminary data.</text>
</comment>
<evidence type="ECO:0000256" key="9">
    <source>
        <dbReference type="HAMAP-Rule" id="MF_00625"/>
    </source>
</evidence>
<dbReference type="CDD" id="cd02195">
    <property type="entry name" value="SelD"/>
    <property type="match status" value="1"/>
</dbReference>
<keyword evidence="4 9" id="KW-0547">Nucleotide-binding</keyword>
<name>A0A0C1UIH6_9CLOT</name>
<reference evidence="12 13" key="1">
    <citation type="journal article" date="2015" name="Infect. Genet. Evol.">
        <title>Genomic sequences of six botulinum neurotoxin-producing strains representing three clostridial species illustrate the mobility and diversity of botulinum neurotoxin genes.</title>
        <authorList>
            <person name="Smith T.J."/>
            <person name="Hill K.K."/>
            <person name="Xie G."/>
            <person name="Foley B.T."/>
            <person name="Williamson C.H."/>
            <person name="Foster J.T."/>
            <person name="Johnson S.L."/>
            <person name="Chertkov O."/>
            <person name="Teshima H."/>
            <person name="Gibbons H.S."/>
            <person name="Johnsky L.A."/>
            <person name="Karavis M.A."/>
            <person name="Smith L.A."/>
        </authorList>
    </citation>
    <scope>NUCLEOTIDE SEQUENCE [LARGE SCALE GENOMIC DNA]</scope>
    <source>
        <strain evidence="12 13">CDC 2741</strain>
    </source>
</reference>
<keyword evidence="7 9" id="KW-0460">Magnesium</keyword>
<feature type="binding site" description="in other chain" evidence="9">
    <location>
        <position position="55"/>
    </location>
    <ligand>
        <name>ATP</name>
        <dbReference type="ChEBI" id="CHEBI:30616"/>
        <note>ligand shared between dimeric partners</note>
    </ligand>
</feature>
<comment type="subunit">
    <text evidence="9">Homodimer.</text>
</comment>
<evidence type="ECO:0000256" key="2">
    <source>
        <dbReference type="ARBA" id="ARBA00022679"/>
    </source>
</evidence>
<keyword evidence="13" id="KW-1185">Reference proteome</keyword>
<keyword evidence="2 9" id="KW-0808">Transferase</keyword>
<dbReference type="Gene3D" id="3.90.650.10">
    <property type="entry name" value="PurM-like C-terminal domain"/>
    <property type="match status" value="1"/>
</dbReference>
<keyword evidence="8 9" id="KW-0711">Selenium</keyword>
<feature type="domain" description="PurM-like C-terminal" evidence="11">
    <location>
        <begin position="132"/>
        <end position="308"/>
    </location>
</feature>
<gene>
    <name evidence="9 12" type="primary">selD</name>
    <name evidence="12" type="ORF">U732_1218</name>
</gene>
<protein>
    <recommendedName>
        <fullName evidence="9">Selenide, water dikinase</fullName>
        <ecNumber evidence="9">2.7.9.3</ecNumber>
    </recommendedName>
    <alternativeName>
        <fullName evidence="9">Selenium donor protein</fullName>
    </alternativeName>
    <alternativeName>
        <fullName evidence="9">Selenophosphate synthase</fullName>
    </alternativeName>
</protein>
<comment type="cofactor">
    <cofactor evidence="9">
        <name>Mg(2+)</name>
        <dbReference type="ChEBI" id="CHEBI:18420"/>
    </cofactor>
    <text evidence="9">Binds 1 Mg(2+) ion per monomer.</text>
</comment>
<dbReference type="EC" id="2.7.9.3" evidence="9"/>
<feature type="binding site" description="in other chain" evidence="9">
    <location>
        <begin position="12"/>
        <end position="14"/>
    </location>
    <ligand>
        <name>ATP</name>
        <dbReference type="ChEBI" id="CHEBI:30616"/>
        <note>ligand shared between dimeric partners</note>
    </ligand>
</feature>
<feature type="binding site" evidence="9">
    <location>
        <position position="190"/>
    </location>
    <ligand>
        <name>Mg(2+)</name>
        <dbReference type="ChEBI" id="CHEBI:18420"/>
    </ligand>
</feature>
<sequence>MHNDNLIVGIETSDDAAVYKLSDDLAAIQTLDFFTPVVDDPYTFGQIAAANSLSDVYAMGGKPTVALNIVCFPNCLNIEVLGEILEGGADKVIEAGAVVIGGHTVSDDEPKYGLSVMGIVHPDKVLKNYGSKEGEVLILTKPLGTGILTTAIKADMASKEAYNEGVEVMSTLNKYAGEIITEHYVSACTDVTGFSIMGHGYEMASASNVTFRLYKDKLPIIEGIKEYAMMGLVPAGSYNNKNYLDGKYELKNVELWMEDLLFDPQTSGGLLISTTKEESVRIMEKLDKLELKSAIIGEVISLQEKYIIVE</sequence>
<dbReference type="InterPro" id="IPR036676">
    <property type="entry name" value="PurM-like_C_sf"/>
</dbReference>
<dbReference type="PIRSF" id="PIRSF036407">
    <property type="entry name" value="Selenphspht_syn"/>
    <property type="match status" value="1"/>
</dbReference>
<dbReference type="AlphaFoldDB" id="A0A0C1UIH6"/>
<dbReference type="GO" id="GO:0000287">
    <property type="term" value="F:magnesium ion binding"/>
    <property type="evidence" value="ECO:0007669"/>
    <property type="project" value="UniProtKB-UniRule"/>
</dbReference>
<dbReference type="SUPFAM" id="SSF55326">
    <property type="entry name" value="PurM N-terminal domain-like"/>
    <property type="match status" value="1"/>
</dbReference>
<dbReference type="PANTHER" id="PTHR10256">
    <property type="entry name" value="SELENIDE, WATER DIKINASE"/>
    <property type="match status" value="1"/>
</dbReference>
<comment type="function">
    <text evidence="9">Synthesizes selenophosphate from selenide and ATP.</text>
</comment>
<dbReference type="InterPro" id="IPR036921">
    <property type="entry name" value="PurM-like_N_sf"/>
</dbReference>
<evidence type="ECO:0000256" key="5">
    <source>
        <dbReference type="ARBA" id="ARBA00022777"/>
    </source>
</evidence>
<evidence type="ECO:0000256" key="6">
    <source>
        <dbReference type="ARBA" id="ARBA00022840"/>
    </source>
</evidence>
<keyword evidence="5 9" id="KW-0418">Kinase</keyword>
<organism evidence="12 13">
    <name type="scientific">Clostridium argentinense CDC 2741</name>
    <dbReference type="NCBI Taxonomy" id="1418104"/>
    <lineage>
        <taxon>Bacteria</taxon>
        <taxon>Bacillati</taxon>
        <taxon>Bacillota</taxon>
        <taxon>Clostridia</taxon>
        <taxon>Eubacteriales</taxon>
        <taxon>Clostridiaceae</taxon>
        <taxon>Clostridium</taxon>
    </lineage>
</organism>
<dbReference type="InterPro" id="IPR016188">
    <property type="entry name" value="PurM-like_N"/>
</dbReference>
<evidence type="ECO:0000256" key="8">
    <source>
        <dbReference type="ARBA" id="ARBA00023266"/>
    </source>
</evidence>
<dbReference type="PANTHER" id="PTHR10256:SF0">
    <property type="entry name" value="INACTIVE SELENIDE, WATER DIKINASE-LIKE PROTEIN-RELATED"/>
    <property type="match status" value="1"/>
</dbReference>
<dbReference type="Gene3D" id="3.30.1330.10">
    <property type="entry name" value="PurM-like, N-terminal domain"/>
    <property type="match status" value="1"/>
</dbReference>
<dbReference type="GO" id="GO:0016260">
    <property type="term" value="P:selenocysteine biosynthetic process"/>
    <property type="evidence" value="ECO:0007669"/>
    <property type="project" value="InterPro"/>
</dbReference>
<comment type="caution">
    <text evidence="9">Lacks conserved residue(s) required for the propagation of feature annotation.</text>
</comment>
<dbReference type="InterPro" id="IPR010918">
    <property type="entry name" value="PurM-like_C_dom"/>
</dbReference>
<dbReference type="InterPro" id="IPR004536">
    <property type="entry name" value="SPS/SelD"/>
</dbReference>
<proteinExistence type="inferred from homology"/>
<dbReference type="GO" id="GO:0004756">
    <property type="term" value="F:selenide, water dikinase activity"/>
    <property type="evidence" value="ECO:0007669"/>
    <property type="project" value="UniProtKB-UniRule"/>
</dbReference>
<comment type="similarity">
    <text evidence="1 9">Belongs to the selenophosphate synthase 1 family. Class I subfamily.</text>
</comment>
<evidence type="ECO:0000259" key="11">
    <source>
        <dbReference type="Pfam" id="PF02769"/>
    </source>
</evidence>
<dbReference type="SUPFAM" id="SSF56042">
    <property type="entry name" value="PurM C-terminal domain-like"/>
    <property type="match status" value="1"/>
</dbReference>
<evidence type="ECO:0000256" key="1">
    <source>
        <dbReference type="ARBA" id="ARBA00008026"/>
    </source>
</evidence>
<dbReference type="InterPro" id="IPR023061">
    <property type="entry name" value="SelD_I"/>
</dbReference>
<feature type="domain" description="PurM-like N-terminal" evidence="10">
    <location>
        <begin position="14"/>
        <end position="120"/>
    </location>
</feature>
<keyword evidence="6 9" id="KW-0067">ATP-binding</keyword>
<evidence type="ECO:0000313" key="12">
    <source>
        <dbReference type="EMBL" id="KIE47130.1"/>
    </source>
</evidence>
<dbReference type="GO" id="GO:0005524">
    <property type="term" value="F:ATP binding"/>
    <property type="evidence" value="ECO:0007669"/>
    <property type="project" value="UniProtKB-UniRule"/>
</dbReference>
<evidence type="ECO:0000256" key="3">
    <source>
        <dbReference type="ARBA" id="ARBA00022723"/>
    </source>
</evidence>
<feature type="binding site" description="in other chain" evidence="9">
    <location>
        <position position="32"/>
    </location>
    <ligand>
        <name>ATP</name>
        <dbReference type="ChEBI" id="CHEBI:30616"/>
        <note>ligand shared between dimeric partners</note>
    </ligand>
</feature>
<accession>A0A0C1UIH6</accession>
<dbReference type="STRING" id="29341.RSJ17_14105"/>
<evidence type="ECO:0000259" key="10">
    <source>
        <dbReference type="Pfam" id="PF00586"/>
    </source>
</evidence>
<dbReference type="NCBIfam" id="TIGR00476">
    <property type="entry name" value="selD"/>
    <property type="match status" value="1"/>
</dbReference>
<feature type="binding site" evidence="9">
    <location>
        <begin position="102"/>
        <end position="104"/>
    </location>
    <ligand>
        <name>ATP</name>
        <dbReference type="ChEBI" id="CHEBI:30616"/>
        <note>ligand shared between dimeric partners</note>
    </ligand>
</feature>
<evidence type="ECO:0000256" key="7">
    <source>
        <dbReference type="ARBA" id="ARBA00022842"/>
    </source>
</evidence>
<comment type="catalytic activity">
    <reaction evidence="9">
        <text>hydrogenselenide + ATP + H2O = selenophosphate + AMP + phosphate + 2 H(+)</text>
        <dbReference type="Rhea" id="RHEA:18737"/>
        <dbReference type="ChEBI" id="CHEBI:15377"/>
        <dbReference type="ChEBI" id="CHEBI:15378"/>
        <dbReference type="ChEBI" id="CHEBI:16144"/>
        <dbReference type="ChEBI" id="CHEBI:29317"/>
        <dbReference type="ChEBI" id="CHEBI:30616"/>
        <dbReference type="ChEBI" id="CHEBI:43474"/>
        <dbReference type="ChEBI" id="CHEBI:456215"/>
        <dbReference type="EC" id="2.7.9.3"/>
    </reaction>
</comment>
<dbReference type="Pfam" id="PF00586">
    <property type="entry name" value="AIRS"/>
    <property type="match status" value="1"/>
</dbReference>
<dbReference type="Pfam" id="PF02769">
    <property type="entry name" value="AIRS_C"/>
    <property type="match status" value="1"/>
</dbReference>
<keyword evidence="3 9" id="KW-0479">Metal-binding</keyword>
<dbReference type="Proteomes" id="UP000031366">
    <property type="component" value="Unassembled WGS sequence"/>
</dbReference>
<evidence type="ECO:0000256" key="4">
    <source>
        <dbReference type="ARBA" id="ARBA00022741"/>
    </source>
</evidence>
<dbReference type="EMBL" id="AYSO01000015">
    <property type="protein sequence ID" value="KIE47130.1"/>
    <property type="molecule type" value="Genomic_DNA"/>
</dbReference>
<dbReference type="HAMAP" id="MF_00625">
    <property type="entry name" value="SelD"/>
    <property type="match status" value="1"/>
</dbReference>
<dbReference type="GO" id="GO:0005737">
    <property type="term" value="C:cytoplasm"/>
    <property type="evidence" value="ECO:0007669"/>
    <property type="project" value="TreeGrafter"/>
</dbReference>
<dbReference type="NCBIfam" id="NF002098">
    <property type="entry name" value="PRK00943.1"/>
    <property type="match status" value="1"/>
</dbReference>
<evidence type="ECO:0000313" key="13">
    <source>
        <dbReference type="Proteomes" id="UP000031366"/>
    </source>
</evidence>
<feature type="binding site" evidence="9">
    <location>
        <position position="15"/>
    </location>
    <ligand>
        <name>Mg(2+)</name>
        <dbReference type="ChEBI" id="CHEBI:18420"/>
    </ligand>
</feature>
<feature type="binding site" evidence="9">
    <location>
        <position position="55"/>
    </location>
    <ligand>
        <name>Mg(2+)</name>
        <dbReference type="ChEBI" id="CHEBI:18420"/>
    </ligand>
</feature>